<dbReference type="Pfam" id="PF14693">
    <property type="entry name" value="Ribosomal_TL5_C"/>
    <property type="match status" value="1"/>
</dbReference>
<dbReference type="PANTHER" id="PTHR33284">
    <property type="entry name" value="RIBOSOMAL PROTEIN L25/GLN-TRNA SYNTHETASE, ANTI-CODON-BINDING DOMAIN-CONTAINING PROTEIN"/>
    <property type="match status" value="1"/>
</dbReference>
<reference evidence="4" key="1">
    <citation type="submission" date="2021-07" db="EMBL/GenBank/DDBJ databases">
        <title>Complete genome sequence of Crassaminicella sp. 143-21, isolated from a deep-sea hydrothermal vent.</title>
        <authorList>
            <person name="Li X."/>
        </authorList>
    </citation>
    <scope>NUCLEOTIDE SEQUENCE</scope>
    <source>
        <strain evidence="4">143-21</strain>
    </source>
</reference>
<accession>A0ABX8RCU9</accession>
<dbReference type="InterPro" id="IPR001021">
    <property type="entry name" value="Ribosomal_bL25_long"/>
</dbReference>
<evidence type="ECO:0000313" key="5">
    <source>
        <dbReference type="Proteomes" id="UP000886818"/>
    </source>
</evidence>
<keyword evidence="1" id="KW-0694">RNA-binding</keyword>
<proteinExistence type="inferred from homology"/>
<dbReference type="PANTHER" id="PTHR33284:SF1">
    <property type="entry name" value="RIBOSOMAL PROTEIN L25_GLN-TRNA SYNTHETASE, ANTI-CODON-BINDING DOMAIN-CONTAINING PROTEIN"/>
    <property type="match status" value="1"/>
</dbReference>
<dbReference type="EMBL" id="CP078093">
    <property type="protein sequence ID" value="QXM06885.1"/>
    <property type="molecule type" value="Genomic_DNA"/>
</dbReference>
<dbReference type="GO" id="GO:0005840">
    <property type="term" value="C:ribosome"/>
    <property type="evidence" value="ECO:0007669"/>
    <property type="project" value="UniProtKB-KW"/>
</dbReference>
<feature type="domain" description="Large ribosomal subunit protein bL25 L25" evidence="2">
    <location>
        <begin position="9"/>
        <end position="92"/>
    </location>
</feature>
<dbReference type="NCBIfam" id="TIGR00731">
    <property type="entry name" value="bL25_bact_ctc"/>
    <property type="match status" value="1"/>
</dbReference>
<keyword evidence="1 4" id="KW-0689">Ribosomal protein</keyword>
<keyword evidence="5" id="KW-1185">Reference proteome</keyword>
<keyword evidence="1" id="KW-0687">Ribonucleoprotein</keyword>
<dbReference type="HAMAP" id="MF_01334">
    <property type="entry name" value="Ribosomal_bL25_CTC"/>
    <property type="match status" value="1"/>
</dbReference>
<evidence type="ECO:0000259" key="2">
    <source>
        <dbReference type="Pfam" id="PF01386"/>
    </source>
</evidence>
<comment type="function">
    <text evidence="1">This is one of the proteins that binds to the 5S RNA in the ribosome where it forms part of the central protuberance.</text>
</comment>
<dbReference type="InterPro" id="IPR020930">
    <property type="entry name" value="Ribosomal_uL5_bac-type"/>
</dbReference>
<dbReference type="InterPro" id="IPR029751">
    <property type="entry name" value="Ribosomal_L25_dom"/>
</dbReference>
<protein>
    <recommendedName>
        <fullName evidence="1">Large ribosomal subunit protein bL25</fullName>
    </recommendedName>
    <alternativeName>
        <fullName evidence="1">General stress protein CTC</fullName>
    </alternativeName>
</protein>
<evidence type="ECO:0000313" key="4">
    <source>
        <dbReference type="EMBL" id="QXM06885.1"/>
    </source>
</evidence>
<dbReference type="Pfam" id="PF01386">
    <property type="entry name" value="Ribosomal_L25p"/>
    <property type="match status" value="1"/>
</dbReference>
<feature type="domain" description="Large ribosomal subunit protein bL25 beta" evidence="3">
    <location>
        <begin position="101"/>
        <end position="181"/>
    </location>
</feature>
<comment type="similarity">
    <text evidence="1">Belongs to the bacterial ribosomal protein bL25 family. CTC subfamily.</text>
</comment>
<sequence>MLKSVIHGDLRNQIGSNACHRIRNIGHVPAVVYGPNTNTRAIELDKREIDNIIRNYGTNVLFDLQVDNNYSTVIIKEIQRNPLTNEIRHIDLQEISTNKPIHTTVPIRLIGKEKVESSIGVVQQQLREANIECLPDRIPESIDIDISSLAPGNPLRIADVEFGEEISVLNEPYEVVAALTKTEKIVEATEEDDLLEKVIEVPKEIK</sequence>
<dbReference type="InterPro" id="IPR020057">
    <property type="entry name" value="Ribosomal_bL25_b-dom"/>
</dbReference>
<dbReference type="Proteomes" id="UP000886818">
    <property type="component" value="Chromosome"/>
</dbReference>
<dbReference type="CDD" id="cd00495">
    <property type="entry name" value="Ribosomal_L25_TL5_CTC"/>
    <property type="match status" value="1"/>
</dbReference>
<organism evidence="4 5">
    <name type="scientific">Crassaminicella indica</name>
    <dbReference type="NCBI Taxonomy" id="2855394"/>
    <lineage>
        <taxon>Bacteria</taxon>
        <taxon>Bacillati</taxon>
        <taxon>Bacillota</taxon>
        <taxon>Clostridia</taxon>
        <taxon>Eubacteriales</taxon>
        <taxon>Clostridiaceae</taxon>
        <taxon>Crassaminicella</taxon>
    </lineage>
</organism>
<evidence type="ECO:0000259" key="3">
    <source>
        <dbReference type="Pfam" id="PF14693"/>
    </source>
</evidence>
<gene>
    <name evidence="1" type="primary">rplY</name>
    <name evidence="1" type="synonym">ctc</name>
    <name evidence="4" type="ORF">KVH43_03970</name>
</gene>
<keyword evidence="1" id="KW-0699">rRNA-binding</keyword>
<name>A0ABX8RCU9_9CLOT</name>
<dbReference type="RefSeq" id="WP_218283578.1">
    <property type="nucleotide sequence ID" value="NZ_CP078093.1"/>
</dbReference>
<comment type="subunit">
    <text evidence="1">Part of the 50S ribosomal subunit; part of the 5S rRNA/L5/L18/L25 subcomplex. Contacts the 5S rRNA. Binds to the 5S rRNA independently of L5 and L18.</text>
</comment>
<evidence type="ECO:0000256" key="1">
    <source>
        <dbReference type="HAMAP-Rule" id="MF_01334"/>
    </source>
</evidence>